<feature type="domain" description="HECT" evidence="7">
    <location>
        <begin position="560"/>
        <end position="916"/>
    </location>
</feature>
<dbReference type="GO" id="GO:0000209">
    <property type="term" value="P:protein polyubiquitination"/>
    <property type="evidence" value="ECO:0007669"/>
    <property type="project" value="TreeGrafter"/>
</dbReference>
<comment type="pathway">
    <text evidence="2">Protein modification; protein ubiquitination.</text>
</comment>
<evidence type="ECO:0000313" key="8">
    <source>
        <dbReference type="EMBL" id="CAE8697177.1"/>
    </source>
</evidence>
<evidence type="ECO:0000256" key="3">
    <source>
        <dbReference type="ARBA" id="ARBA00012485"/>
    </source>
</evidence>
<organism evidence="8 9">
    <name type="scientific">Polarella glacialis</name>
    <name type="common">Dinoflagellate</name>
    <dbReference type="NCBI Taxonomy" id="89957"/>
    <lineage>
        <taxon>Eukaryota</taxon>
        <taxon>Sar</taxon>
        <taxon>Alveolata</taxon>
        <taxon>Dinophyceae</taxon>
        <taxon>Suessiales</taxon>
        <taxon>Suessiaceae</taxon>
        <taxon>Polarella</taxon>
    </lineage>
</organism>
<evidence type="ECO:0000256" key="1">
    <source>
        <dbReference type="ARBA" id="ARBA00000885"/>
    </source>
</evidence>
<dbReference type="GO" id="GO:0006511">
    <property type="term" value="P:ubiquitin-dependent protein catabolic process"/>
    <property type="evidence" value="ECO:0007669"/>
    <property type="project" value="TreeGrafter"/>
</dbReference>
<dbReference type="Gene3D" id="1.25.40.20">
    <property type="entry name" value="Ankyrin repeat-containing domain"/>
    <property type="match status" value="1"/>
</dbReference>
<comment type="caution">
    <text evidence="8">The sequence shown here is derived from an EMBL/GenBank/DDBJ whole genome shotgun (WGS) entry which is preliminary data.</text>
</comment>
<evidence type="ECO:0000256" key="6">
    <source>
        <dbReference type="PROSITE-ProRule" id="PRU00104"/>
    </source>
</evidence>
<dbReference type="SUPFAM" id="SSF56204">
    <property type="entry name" value="Hect, E3 ligase catalytic domain"/>
    <property type="match status" value="1"/>
</dbReference>
<dbReference type="PANTHER" id="PTHR11254:SF424">
    <property type="entry name" value="E3 UBIQUITIN-PROTEIN LIGASE UPL5"/>
    <property type="match status" value="1"/>
</dbReference>
<dbReference type="InterPro" id="IPR035983">
    <property type="entry name" value="Hect_E3_ubiquitin_ligase"/>
</dbReference>
<dbReference type="SMART" id="SM00119">
    <property type="entry name" value="HECTc"/>
    <property type="match status" value="1"/>
</dbReference>
<accession>A0A813K815</accession>
<keyword evidence="5 6" id="KW-0833">Ubl conjugation pathway</keyword>
<reference evidence="8" key="1">
    <citation type="submission" date="2021-02" db="EMBL/GenBank/DDBJ databases">
        <authorList>
            <person name="Dougan E. K."/>
            <person name="Rhodes N."/>
            <person name="Thang M."/>
            <person name="Chan C."/>
        </authorList>
    </citation>
    <scope>NUCLEOTIDE SEQUENCE</scope>
</reference>
<protein>
    <recommendedName>
        <fullName evidence="3">HECT-type E3 ubiquitin transferase</fullName>
        <ecNumber evidence="3">2.3.2.26</ecNumber>
    </recommendedName>
</protein>
<evidence type="ECO:0000313" key="9">
    <source>
        <dbReference type="Proteomes" id="UP000626109"/>
    </source>
</evidence>
<dbReference type="Gene3D" id="3.30.2410.10">
    <property type="entry name" value="Hect, E3 ligase catalytic domain"/>
    <property type="match status" value="1"/>
</dbReference>
<dbReference type="GO" id="GO:0061630">
    <property type="term" value="F:ubiquitin protein ligase activity"/>
    <property type="evidence" value="ECO:0007669"/>
    <property type="project" value="UniProtKB-EC"/>
</dbReference>
<evidence type="ECO:0000256" key="5">
    <source>
        <dbReference type="ARBA" id="ARBA00022786"/>
    </source>
</evidence>
<dbReference type="InterPro" id="IPR036770">
    <property type="entry name" value="Ankyrin_rpt-contain_sf"/>
</dbReference>
<dbReference type="EMBL" id="CAJNNW010028666">
    <property type="protein sequence ID" value="CAE8697177.1"/>
    <property type="molecule type" value="Genomic_DNA"/>
</dbReference>
<dbReference type="InterPro" id="IPR050409">
    <property type="entry name" value="E3_ubiq-protein_ligase"/>
</dbReference>
<dbReference type="Proteomes" id="UP000626109">
    <property type="component" value="Unassembled WGS sequence"/>
</dbReference>
<keyword evidence="4" id="KW-0808">Transferase</keyword>
<dbReference type="Gene3D" id="3.90.1750.10">
    <property type="entry name" value="Hect, E3 ligase catalytic domains"/>
    <property type="match status" value="1"/>
</dbReference>
<sequence length="922" mass="99622">MKRRRLCQKTTPANELVSRIEAYSGFSKKAQLQVGQVDFYRCGDAFLRHVIFRYTDGTDTDYETFEPGGLNVDPPENLSTLGVCEHVGGVLLTESEHIVGIVATRLRGLELVAVELELSSGRRAKVQAPPSDCMGSCEETLVAAICAHAGHAIIDFDPLLRHHSRYQHCDLFKVDTAFYVASWDEGEPELHCYRRGVLEVPLSKTHDLISERVLNATSLSELMEARNDFQGGNLCHVLCDIGSAKAASALAKLAQNLGSDFFLREDNEGKPPVAFAVSHGFRNPHASLCLRLVLTAAPAALQFRDSLRGGANLAHLAAQSRNPSMLEALADCGGVASLFSERRGAASPHHTGDSGDGFTPAHDAAFSAGFDIIFHEGSQFFSDPCESENVKARADCLRVIHKRLKQHSEPFLHFALADGSHRQTYFAGLDSAHKAVLTAVALLEKDARGRSAPIELSSFLPPLLEAFSETGGLAGIDEFCQTTPAFLFYSQKIMQRLLSSPKFLSLAARQKWLSAAMDKFIAPEDGEGMELEVVDWNAPLLGACEALGVSSVDGQLTTARPARLQTVRAASSSAAGDAAAGDGLRREWLQAVSESLIEPNHGLFVAADDGRSFLPNEHSAVLVPDHMAQFALLGRLIGLALLHGEQLGKSAGRLNPAILVQLLGLSCSDENILAFLDPEKVKQFQQARQHVKSGGQVDDWGLSFSLTDASLPEYMKQARRCDRSLTPGGSQVMVTNETLEEYLKLTASCAVQRWRQGIDCQLAAMASGLGVLLPAPLLAKVGKAFYVEELLKLLGGDPVINDSVLADWKKHTDYSGGLSAEDQLSQWFWRALASFGSEQRAQLLQFATSSPCPPALGFSRLPGGPFRLERSQADVGRLPTASTCFCTLRLPAFSSFEDLKAKLLLAVQGSKGFAEAAVAEAA</sequence>
<dbReference type="Gene3D" id="3.30.2160.10">
    <property type="entry name" value="Hect, E3 ligase catalytic domain"/>
    <property type="match status" value="1"/>
</dbReference>
<evidence type="ECO:0000256" key="2">
    <source>
        <dbReference type="ARBA" id="ARBA00004906"/>
    </source>
</evidence>
<dbReference type="PROSITE" id="PS50237">
    <property type="entry name" value="HECT"/>
    <property type="match status" value="1"/>
</dbReference>
<comment type="catalytic activity">
    <reaction evidence="1">
        <text>S-ubiquitinyl-[E2 ubiquitin-conjugating enzyme]-L-cysteine + [acceptor protein]-L-lysine = [E2 ubiquitin-conjugating enzyme]-L-cysteine + N(6)-ubiquitinyl-[acceptor protein]-L-lysine.</text>
        <dbReference type="EC" id="2.3.2.26"/>
    </reaction>
</comment>
<gene>
    <name evidence="8" type="ORF">PGLA2088_LOCUS30158</name>
</gene>
<dbReference type="EC" id="2.3.2.26" evidence="3"/>
<dbReference type="AlphaFoldDB" id="A0A813K815"/>
<dbReference type="GO" id="GO:0005737">
    <property type="term" value="C:cytoplasm"/>
    <property type="evidence" value="ECO:0007669"/>
    <property type="project" value="TreeGrafter"/>
</dbReference>
<evidence type="ECO:0000259" key="7">
    <source>
        <dbReference type="PROSITE" id="PS50237"/>
    </source>
</evidence>
<name>A0A813K815_POLGL</name>
<feature type="active site" description="Glycyl thioester intermediate" evidence="6">
    <location>
        <position position="884"/>
    </location>
</feature>
<evidence type="ECO:0000256" key="4">
    <source>
        <dbReference type="ARBA" id="ARBA00022679"/>
    </source>
</evidence>
<dbReference type="PANTHER" id="PTHR11254">
    <property type="entry name" value="HECT DOMAIN UBIQUITIN-PROTEIN LIGASE"/>
    <property type="match status" value="1"/>
</dbReference>
<dbReference type="Pfam" id="PF00632">
    <property type="entry name" value="HECT"/>
    <property type="match status" value="1"/>
</dbReference>
<dbReference type="InterPro" id="IPR000569">
    <property type="entry name" value="HECT_dom"/>
</dbReference>
<proteinExistence type="predicted"/>